<evidence type="ECO:0000259" key="2">
    <source>
        <dbReference type="PROSITE" id="PS50914"/>
    </source>
</evidence>
<keyword evidence="4" id="KW-1185">Reference proteome</keyword>
<evidence type="ECO:0000313" key="3">
    <source>
        <dbReference type="EMBL" id="MEQ6290175.1"/>
    </source>
</evidence>
<gene>
    <name evidence="3" type="ORF">ABNW52_06045</name>
</gene>
<dbReference type="PROSITE" id="PS50914">
    <property type="entry name" value="BON"/>
    <property type="match status" value="1"/>
</dbReference>
<dbReference type="RefSeq" id="WP_349585436.1">
    <property type="nucleotide sequence ID" value="NZ_JBEFLD010000003.1"/>
</dbReference>
<sequence length="94" mass="9728">MKTLIRLSAAAVLLASSVAAFAGEAEDLKLSSDVKAAIDSSATLKAFNLKVSSKDGNVTIDGAVDQGLQMAEVGMIAEKVAGVKFVFNNIMPKQ</sequence>
<proteinExistence type="predicted"/>
<feature type="chain" id="PRO_5045610671" evidence="1">
    <location>
        <begin position="23"/>
        <end position="94"/>
    </location>
</feature>
<feature type="domain" description="BON" evidence="2">
    <location>
        <begin position="26"/>
        <end position="94"/>
    </location>
</feature>
<evidence type="ECO:0000256" key="1">
    <source>
        <dbReference type="SAM" id="SignalP"/>
    </source>
</evidence>
<dbReference type="Pfam" id="PF04972">
    <property type="entry name" value="BON"/>
    <property type="match status" value="1"/>
</dbReference>
<dbReference type="InterPro" id="IPR007055">
    <property type="entry name" value="BON_dom"/>
</dbReference>
<accession>A0ABV1M3D8</accession>
<evidence type="ECO:0000313" key="4">
    <source>
        <dbReference type="Proteomes" id="UP001433638"/>
    </source>
</evidence>
<feature type="signal peptide" evidence="1">
    <location>
        <begin position="1"/>
        <end position="22"/>
    </location>
</feature>
<name>A0ABV1M3D8_9NEIS</name>
<dbReference type="EMBL" id="JBEFLD010000003">
    <property type="protein sequence ID" value="MEQ6290175.1"/>
    <property type="molecule type" value="Genomic_DNA"/>
</dbReference>
<dbReference type="Gene3D" id="3.30.1340.30">
    <property type="match status" value="1"/>
</dbReference>
<dbReference type="Proteomes" id="UP001433638">
    <property type="component" value="Unassembled WGS sequence"/>
</dbReference>
<organism evidence="3 4">
    <name type="scientific">Vogesella oryzagri</name>
    <dbReference type="NCBI Taxonomy" id="3160864"/>
    <lineage>
        <taxon>Bacteria</taxon>
        <taxon>Pseudomonadati</taxon>
        <taxon>Pseudomonadota</taxon>
        <taxon>Betaproteobacteria</taxon>
        <taxon>Neisseriales</taxon>
        <taxon>Chromobacteriaceae</taxon>
        <taxon>Vogesella</taxon>
    </lineage>
</organism>
<reference evidence="3" key="1">
    <citation type="submission" date="2024-06" db="EMBL/GenBank/DDBJ databases">
        <title>Genome sequence of Vogesella sp. MAHUQ-64.</title>
        <authorList>
            <person name="Huq M.A."/>
        </authorList>
    </citation>
    <scope>NUCLEOTIDE SEQUENCE</scope>
    <source>
        <strain evidence="3">MAHUQ-64</strain>
    </source>
</reference>
<protein>
    <submittedName>
        <fullName evidence="3">BON domain-containing protein</fullName>
    </submittedName>
</protein>
<keyword evidence="1" id="KW-0732">Signal</keyword>
<comment type="caution">
    <text evidence="3">The sequence shown here is derived from an EMBL/GenBank/DDBJ whole genome shotgun (WGS) entry which is preliminary data.</text>
</comment>